<feature type="transmembrane region" description="Helical" evidence="1">
    <location>
        <begin position="181"/>
        <end position="201"/>
    </location>
</feature>
<dbReference type="Proteomes" id="UP000092819">
    <property type="component" value="Unassembled WGS sequence"/>
</dbReference>
<feature type="transmembrane region" description="Helical" evidence="1">
    <location>
        <begin position="158"/>
        <end position="176"/>
    </location>
</feature>
<reference evidence="3" key="1">
    <citation type="submission" date="2016-06" db="EMBL/GenBank/DDBJ databases">
        <authorList>
            <person name="Rodrigo-Torres L."/>
            <person name="Arahal D.R."/>
        </authorList>
    </citation>
    <scope>NUCLEOTIDE SEQUENCE [LARGE SCALE GENOMIC DNA]</scope>
    <source>
        <strain evidence="3">CECT 7224</strain>
    </source>
</reference>
<keyword evidence="1" id="KW-1133">Transmembrane helix</keyword>
<organism evidence="2 3">
    <name type="scientific">Vibrio celticus</name>
    <dbReference type="NCBI Taxonomy" id="446372"/>
    <lineage>
        <taxon>Bacteria</taxon>
        <taxon>Pseudomonadati</taxon>
        <taxon>Pseudomonadota</taxon>
        <taxon>Gammaproteobacteria</taxon>
        <taxon>Vibrionales</taxon>
        <taxon>Vibrionaceae</taxon>
        <taxon>Vibrio</taxon>
    </lineage>
</organism>
<dbReference type="RefSeq" id="WP_065677789.1">
    <property type="nucleotide sequence ID" value="NZ_AP025464.1"/>
</dbReference>
<sequence length="269" mass="30501">MFKVIKKIVTSFLALHAVARYLILSVLSAMFGAGYVGIISEFASYYFAWQSGFRIPAEGIPYLAMTISTISFFLFIVFAVVFALVYLMGLFFTYYAVIFSVLLQQLGTDVKGGFLSYHSKVRELPIWAIFLIGTGLGFSLWGAFSIVELYRDSFSFDVWRLLRSVFLGVLLLVLIWNKRMLVCFALLMSLLTVVTVPYALFNTSNYAHILQDLRYGGGIDVLLTLKSSDELHEYELLMRTSKALILRDAESRVVEVPMDNIVKINYGRK</sequence>
<feature type="transmembrane region" description="Helical" evidence="1">
    <location>
        <begin position="29"/>
        <end position="48"/>
    </location>
</feature>
<accession>A0A1C3JKB5</accession>
<keyword evidence="3" id="KW-1185">Reference proteome</keyword>
<keyword evidence="1" id="KW-0812">Transmembrane</keyword>
<keyword evidence="1" id="KW-0472">Membrane</keyword>
<name>A0A1C3JKB5_9VIBR</name>
<evidence type="ECO:0000313" key="2">
    <source>
        <dbReference type="EMBL" id="SBT15666.1"/>
    </source>
</evidence>
<dbReference type="EMBL" id="FLQZ01000176">
    <property type="protein sequence ID" value="SBT15666.1"/>
    <property type="molecule type" value="Genomic_DNA"/>
</dbReference>
<evidence type="ECO:0000256" key="1">
    <source>
        <dbReference type="SAM" id="Phobius"/>
    </source>
</evidence>
<feature type="transmembrane region" description="Helical" evidence="1">
    <location>
        <begin position="60"/>
        <end position="78"/>
    </location>
</feature>
<feature type="transmembrane region" description="Helical" evidence="1">
    <location>
        <begin position="84"/>
        <end position="103"/>
    </location>
</feature>
<gene>
    <name evidence="2" type="ORF">VCE7224_04471</name>
</gene>
<protein>
    <submittedName>
        <fullName evidence="2">Uncharacterized protein</fullName>
    </submittedName>
</protein>
<evidence type="ECO:0000313" key="3">
    <source>
        <dbReference type="Proteomes" id="UP000092819"/>
    </source>
</evidence>
<feature type="transmembrane region" description="Helical" evidence="1">
    <location>
        <begin position="124"/>
        <end position="146"/>
    </location>
</feature>
<dbReference type="AlphaFoldDB" id="A0A1C3JKB5"/>
<proteinExistence type="predicted"/>